<proteinExistence type="predicted"/>
<reference evidence="1 2" key="1">
    <citation type="journal article" date="2023" name="Science">
        <title>Complex scaffold remodeling in plant triterpene biosynthesis.</title>
        <authorList>
            <person name="De La Pena R."/>
            <person name="Hodgson H."/>
            <person name="Liu J.C."/>
            <person name="Stephenson M.J."/>
            <person name="Martin A.C."/>
            <person name="Owen C."/>
            <person name="Harkess A."/>
            <person name="Leebens-Mack J."/>
            <person name="Jimenez L.E."/>
            <person name="Osbourn A."/>
            <person name="Sattely E.S."/>
        </authorList>
    </citation>
    <scope>NUCLEOTIDE SEQUENCE [LARGE SCALE GENOMIC DNA]</scope>
    <source>
        <strain evidence="2">cv. JPN11</strain>
        <tissue evidence="1">Leaf</tissue>
    </source>
</reference>
<accession>A0ACC1X5K4</accession>
<comment type="caution">
    <text evidence="1">The sequence shown here is derived from an EMBL/GenBank/DDBJ whole genome shotgun (WGS) entry which is preliminary data.</text>
</comment>
<dbReference type="EMBL" id="CM051404">
    <property type="protein sequence ID" value="KAJ4706466.1"/>
    <property type="molecule type" value="Genomic_DNA"/>
</dbReference>
<dbReference type="Proteomes" id="UP001164539">
    <property type="component" value="Chromosome 11"/>
</dbReference>
<name>A0ACC1X5K4_MELAZ</name>
<protein>
    <submittedName>
        <fullName evidence="1">Uncharacterized protein</fullName>
    </submittedName>
</protein>
<keyword evidence="2" id="KW-1185">Reference proteome</keyword>
<evidence type="ECO:0000313" key="1">
    <source>
        <dbReference type="EMBL" id="KAJ4706466.1"/>
    </source>
</evidence>
<gene>
    <name evidence="1" type="ORF">OWV82_020108</name>
</gene>
<evidence type="ECO:0000313" key="2">
    <source>
        <dbReference type="Proteomes" id="UP001164539"/>
    </source>
</evidence>
<sequence length="111" mass="12306">MISPMPINWLPFCVPRKSSFSSRSLLPESKRLAVNSIPIREAEKNKQANQLPLSLGWNHSLSLAERKVATVKDGADKVQATDSVARGLVEIEDEDENRSATNRGRCVFVNS</sequence>
<organism evidence="1 2">
    <name type="scientific">Melia azedarach</name>
    <name type="common">Chinaberry tree</name>
    <dbReference type="NCBI Taxonomy" id="155640"/>
    <lineage>
        <taxon>Eukaryota</taxon>
        <taxon>Viridiplantae</taxon>
        <taxon>Streptophyta</taxon>
        <taxon>Embryophyta</taxon>
        <taxon>Tracheophyta</taxon>
        <taxon>Spermatophyta</taxon>
        <taxon>Magnoliopsida</taxon>
        <taxon>eudicotyledons</taxon>
        <taxon>Gunneridae</taxon>
        <taxon>Pentapetalae</taxon>
        <taxon>rosids</taxon>
        <taxon>malvids</taxon>
        <taxon>Sapindales</taxon>
        <taxon>Meliaceae</taxon>
        <taxon>Melia</taxon>
    </lineage>
</organism>